<name>A0ABT6GKV0_MYCGU</name>
<evidence type="ECO:0000313" key="2">
    <source>
        <dbReference type="Proteomes" id="UP001154266"/>
    </source>
</evidence>
<dbReference type="RefSeq" id="WP_278219888.1">
    <property type="nucleotide sequence ID" value="NZ_JAKZMO010000003.1"/>
</dbReference>
<organism evidence="1 2">
    <name type="scientific">Mycolicibacterium gadium</name>
    <name type="common">Mycobacterium gadium</name>
    <dbReference type="NCBI Taxonomy" id="1794"/>
    <lineage>
        <taxon>Bacteria</taxon>
        <taxon>Bacillati</taxon>
        <taxon>Actinomycetota</taxon>
        <taxon>Actinomycetes</taxon>
        <taxon>Mycobacteriales</taxon>
        <taxon>Mycobacteriaceae</taxon>
        <taxon>Mycolicibacterium</taxon>
    </lineage>
</organism>
<evidence type="ECO:0008006" key="3">
    <source>
        <dbReference type="Google" id="ProtNLM"/>
    </source>
</evidence>
<sequence length="150" mass="16041">MTTYEDIHAQLSWVCDAILPGDEDLGMPSASGAGVVTQLLPRALKVRDDHAEDFIQAVASLPADVPADRLATISDSLSPESFDLVTHLIAGAYYLNADVNAKLGYKGQESLPYDPDFDEISEIADRVIARGPVWIDTRTGQRGLPSASGA</sequence>
<keyword evidence="2" id="KW-1185">Reference proteome</keyword>
<protein>
    <recommendedName>
        <fullName evidence="3">Gluconate 2-dehydrogenase subunit 3 family protein</fullName>
    </recommendedName>
</protein>
<comment type="caution">
    <text evidence="1">The sequence shown here is derived from an EMBL/GenBank/DDBJ whole genome shotgun (WGS) entry which is preliminary data.</text>
</comment>
<proteinExistence type="predicted"/>
<evidence type="ECO:0000313" key="1">
    <source>
        <dbReference type="EMBL" id="MDG5481963.1"/>
    </source>
</evidence>
<dbReference type="EMBL" id="JAKZMO010000003">
    <property type="protein sequence ID" value="MDG5481963.1"/>
    <property type="molecule type" value="Genomic_DNA"/>
</dbReference>
<accession>A0ABT6GKV0</accession>
<gene>
    <name evidence="1" type="ORF">MNO81_04040</name>
</gene>
<dbReference type="Proteomes" id="UP001154266">
    <property type="component" value="Unassembled WGS sequence"/>
</dbReference>
<reference evidence="1" key="1">
    <citation type="journal article" date="2023" name="Environ. Microbiol.">
        <title>The 2-methylpropene degradation pathway in Mycobacteriaceae family strains.</title>
        <authorList>
            <person name="Helbich S."/>
            <person name="Barrantes I."/>
            <person name="Dos Anjos Borges L.G."/>
            <person name="Pieper D.H."/>
            <person name="Vainshtein Y."/>
            <person name="Sohn K."/>
            <person name="Engesser K.H."/>
        </authorList>
    </citation>
    <scope>NUCLEOTIDE SEQUENCE</scope>
    <source>
        <strain evidence="1">IBE100</strain>
    </source>
</reference>